<sequence length="71" mass="7291">MSERQLGLLDAREETGDVFDERERAAPALTEAVTVLTGGAPPRPSAPGEASCPTRSTHGPRSTSTASGSPV</sequence>
<feature type="region of interest" description="Disordered" evidence="1">
    <location>
        <begin position="36"/>
        <end position="71"/>
    </location>
</feature>
<accession>D6A201</accession>
<reference evidence="3" key="1">
    <citation type="submission" date="2008-12" db="EMBL/GenBank/DDBJ databases">
        <title>Annotation of Streptomyces ghanaensis ATCC 14672.</title>
        <authorList>
            <consortium name="The Broad Institute Genome Sequencing Platform"/>
            <consortium name="Broad Institute Microbial Sequencing Center"/>
            <person name="Fischbach M."/>
            <person name="Ward D."/>
            <person name="Young S."/>
            <person name="Kodira C.D."/>
            <person name="Zeng Q."/>
            <person name="Koehrsen M."/>
            <person name="Godfrey P."/>
            <person name="Alvarado L."/>
            <person name="Berlin A.M."/>
            <person name="Borenstein D."/>
            <person name="Chen Z."/>
            <person name="Engels R."/>
            <person name="Freedman E."/>
            <person name="Gellesch M."/>
            <person name="Goldberg J."/>
            <person name="Griggs A."/>
            <person name="Gujja S."/>
            <person name="Heiman D.I."/>
            <person name="Hepburn T.A."/>
            <person name="Howarth C."/>
            <person name="Jen D."/>
            <person name="Larson L."/>
            <person name="Lewis B."/>
            <person name="Mehta T."/>
            <person name="Park D."/>
            <person name="Pearson M."/>
            <person name="Roberts A."/>
            <person name="Saif S."/>
            <person name="Shea T.D."/>
            <person name="Shenoy N."/>
            <person name="Sisk P."/>
            <person name="Stolte C."/>
            <person name="Sykes S.N."/>
            <person name="Walk T."/>
            <person name="White J."/>
            <person name="Yandava C."/>
            <person name="Straight P."/>
            <person name="Clardy J."/>
            <person name="Hung D."/>
            <person name="Kolter R."/>
            <person name="Mekalanos J."/>
            <person name="Walker S."/>
            <person name="Walsh C.T."/>
            <person name="Wieland B.L.C."/>
            <person name="Ilzarbe M."/>
            <person name="Galagan J."/>
            <person name="Nusbaum C."/>
            <person name="Birren B."/>
        </authorList>
    </citation>
    <scope>NUCLEOTIDE SEQUENCE [LARGE SCALE GENOMIC DNA]</scope>
    <source>
        <strain evidence="3">ATCC 14672 / DSM 40746 / JCM 4963 / KCTC 9882 / NRRL B-12104 / FH 1290</strain>
    </source>
</reference>
<dbReference type="Proteomes" id="UP000003824">
    <property type="component" value="Unassembled WGS sequence"/>
</dbReference>
<dbReference type="eggNOG" id="COG2128">
    <property type="taxonomic scope" value="Bacteria"/>
</dbReference>
<name>D6A201_STRV1</name>
<gene>
    <name evidence="2" type="ORF">SSFG_02792</name>
</gene>
<dbReference type="EMBL" id="DS999641">
    <property type="protein sequence ID" value="EFE67543.2"/>
    <property type="molecule type" value="Genomic_DNA"/>
</dbReference>
<evidence type="ECO:0000256" key="1">
    <source>
        <dbReference type="SAM" id="MobiDB-lite"/>
    </source>
</evidence>
<feature type="compositionally biased region" description="Polar residues" evidence="1">
    <location>
        <begin position="53"/>
        <end position="71"/>
    </location>
</feature>
<evidence type="ECO:0000313" key="3">
    <source>
        <dbReference type="Proteomes" id="UP000003824"/>
    </source>
</evidence>
<protein>
    <submittedName>
        <fullName evidence="2">Uncharacterized protein</fullName>
    </submittedName>
</protein>
<organism evidence="2 3">
    <name type="scientific">Streptomyces viridosporus (strain ATCC 14672 / DSM 40746 / JCM 4963 / KCTC 9882 / NRRL B-12104 / FH 1290)</name>
    <name type="common">Streptomyces ghanaensis</name>
    <dbReference type="NCBI Taxonomy" id="566461"/>
    <lineage>
        <taxon>Bacteria</taxon>
        <taxon>Bacillati</taxon>
        <taxon>Actinomycetota</taxon>
        <taxon>Actinomycetes</taxon>
        <taxon>Kitasatosporales</taxon>
        <taxon>Streptomycetaceae</taxon>
        <taxon>Streptomyces</taxon>
    </lineage>
</organism>
<proteinExistence type="predicted"/>
<dbReference type="AlphaFoldDB" id="D6A201"/>
<evidence type="ECO:0000313" key="2">
    <source>
        <dbReference type="EMBL" id="EFE67543.2"/>
    </source>
</evidence>